<name>A0A5N5QJQ8_9AGAM</name>
<dbReference type="Gene3D" id="1.10.1040.10">
    <property type="entry name" value="N-(1-d-carboxylethyl)-l-norvaline Dehydrogenase, domain 2"/>
    <property type="match status" value="1"/>
</dbReference>
<dbReference type="InterPro" id="IPR013752">
    <property type="entry name" value="KPA_reductase"/>
</dbReference>
<dbReference type="InterPro" id="IPR008927">
    <property type="entry name" value="6-PGluconate_DH-like_C_sf"/>
</dbReference>
<dbReference type="SUPFAM" id="SSF48179">
    <property type="entry name" value="6-phosphogluconate dehydrogenase C-terminal domain-like"/>
    <property type="match status" value="1"/>
</dbReference>
<dbReference type="InterPro" id="IPR036291">
    <property type="entry name" value="NAD(P)-bd_dom_sf"/>
</dbReference>
<dbReference type="GO" id="GO:0015940">
    <property type="term" value="P:pantothenate biosynthetic process"/>
    <property type="evidence" value="ECO:0007669"/>
    <property type="project" value="InterPro"/>
</dbReference>
<evidence type="ECO:0000259" key="5">
    <source>
        <dbReference type="Pfam" id="PF02558"/>
    </source>
</evidence>
<dbReference type="NCBIfam" id="TIGR02231">
    <property type="entry name" value="mucoidy inhibitor MuiA family protein"/>
    <property type="match status" value="1"/>
</dbReference>
<dbReference type="EMBL" id="SSOP01000101">
    <property type="protein sequence ID" value="KAB5591517.1"/>
    <property type="molecule type" value="Genomic_DNA"/>
</dbReference>
<feature type="domain" description="DUF4139" evidence="8">
    <location>
        <begin position="1027"/>
        <end position="1408"/>
    </location>
</feature>
<dbReference type="OrthoDB" id="408631at2759"/>
<dbReference type="Gene3D" id="3.40.50.1820">
    <property type="entry name" value="alpha/beta hydrolase"/>
    <property type="match status" value="1"/>
</dbReference>
<dbReference type="SUPFAM" id="SSF51735">
    <property type="entry name" value="NAD(P)-binding Rossmann-fold domains"/>
    <property type="match status" value="1"/>
</dbReference>
<evidence type="ECO:0000259" key="9">
    <source>
        <dbReference type="Pfam" id="PF13600"/>
    </source>
</evidence>
<dbReference type="PANTHER" id="PTHR31005">
    <property type="entry name" value="DUF4139 DOMAIN-CONTAINING PROTEIN"/>
    <property type="match status" value="1"/>
</dbReference>
<comment type="caution">
    <text evidence="10">The sequence shown here is derived from an EMBL/GenBank/DDBJ whole genome shotgun (WGS) entry which is preliminary data.</text>
</comment>
<proteinExistence type="inferred from homology"/>
<comment type="similarity">
    <text evidence="1">Belongs to the ketopantoate reductase family.</text>
</comment>
<dbReference type="InterPro" id="IPR003710">
    <property type="entry name" value="ApbA"/>
</dbReference>
<dbReference type="InterPro" id="IPR011935">
    <property type="entry name" value="CHP02231"/>
</dbReference>
<dbReference type="GO" id="GO:0016787">
    <property type="term" value="F:hydrolase activity"/>
    <property type="evidence" value="ECO:0007669"/>
    <property type="project" value="InterPro"/>
</dbReference>
<keyword evidence="11" id="KW-1185">Reference proteome</keyword>
<accession>A0A5N5QJQ8</accession>
<organism evidence="10 11">
    <name type="scientific">Ceratobasidium theobromae</name>
    <dbReference type="NCBI Taxonomy" id="1582974"/>
    <lineage>
        <taxon>Eukaryota</taxon>
        <taxon>Fungi</taxon>
        <taxon>Dikarya</taxon>
        <taxon>Basidiomycota</taxon>
        <taxon>Agaricomycotina</taxon>
        <taxon>Agaricomycetes</taxon>
        <taxon>Cantharellales</taxon>
        <taxon>Ceratobasidiaceae</taxon>
        <taxon>Ceratobasidium</taxon>
    </lineage>
</organism>
<dbReference type="InterPro" id="IPR013094">
    <property type="entry name" value="AB_hydrolase_3"/>
</dbReference>
<dbReference type="InterPro" id="IPR037291">
    <property type="entry name" value="DUF4139"/>
</dbReference>
<reference evidence="10 11" key="1">
    <citation type="journal article" date="2019" name="Fungal Biol. Biotechnol.">
        <title>Draft genome sequence of fastidious pathogen Ceratobasidium theobromae, which causes vascular-streak dieback in Theobroma cacao.</title>
        <authorList>
            <person name="Ali S.S."/>
            <person name="Asman A."/>
            <person name="Shao J."/>
            <person name="Firmansyah A.P."/>
            <person name="Susilo A.W."/>
            <person name="Rosmana A."/>
            <person name="McMahon P."/>
            <person name="Junaid M."/>
            <person name="Guest D."/>
            <person name="Kheng T.Y."/>
            <person name="Meinhardt L.W."/>
            <person name="Bailey B.A."/>
        </authorList>
    </citation>
    <scope>NUCLEOTIDE SEQUENCE [LARGE SCALE GENOMIC DNA]</scope>
    <source>
        <strain evidence="10 11">CT2</strain>
    </source>
</reference>
<dbReference type="InterPro" id="IPR025554">
    <property type="entry name" value="DUF4140"/>
</dbReference>
<dbReference type="InterPro" id="IPR013328">
    <property type="entry name" value="6PGD_dom2"/>
</dbReference>
<evidence type="ECO:0000256" key="2">
    <source>
        <dbReference type="ARBA" id="ARBA00022857"/>
    </source>
</evidence>
<gene>
    <name evidence="10" type="ORF">CTheo_5024</name>
</gene>
<evidence type="ECO:0000313" key="10">
    <source>
        <dbReference type="EMBL" id="KAB5591517.1"/>
    </source>
</evidence>
<feature type="domain" description="Ketopantoate reductase C-terminal" evidence="7">
    <location>
        <begin position="278"/>
        <end position="401"/>
    </location>
</feature>
<dbReference type="NCBIfam" id="TIGR00745">
    <property type="entry name" value="apbA_panE"/>
    <property type="match status" value="1"/>
</dbReference>
<keyword evidence="3" id="KW-0560">Oxidoreductase</keyword>
<protein>
    <submittedName>
        <fullName evidence="10">Protein F37C4,5</fullName>
    </submittedName>
</protein>
<evidence type="ECO:0000256" key="1">
    <source>
        <dbReference type="ARBA" id="ARBA00007870"/>
    </source>
</evidence>
<evidence type="ECO:0000256" key="4">
    <source>
        <dbReference type="SAM" id="MobiDB-lite"/>
    </source>
</evidence>
<keyword evidence="2" id="KW-0521">NADP</keyword>
<feature type="domain" description="Ketopantoate reductase N-terminal" evidence="5">
    <location>
        <begin position="89"/>
        <end position="245"/>
    </location>
</feature>
<dbReference type="InterPro" id="IPR029058">
    <property type="entry name" value="AB_hydrolase_fold"/>
</dbReference>
<feature type="region of interest" description="Disordered" evidence="4">
    <location>
        <begin position="888"/>
        <end position="910"/>
    </location>
</feature>
<dbReference type="Pfam" id="PF02558">
    <property type="entry name" value="ApbA"/>
    <property type="match status" value="1"/>
</dbReference>
<dbReference type="Proteomes" id="UP000383932">
    <property type="component" value="Unassembled WGS sequence"/>
</dbReference>
<evidence type="ECO:0000259" key="8">
    <source>
        <dbReference type="Pfam" id="PF13598"/>
    </source>
</evidence>
<evidence type="ECO:0000256" key="3">
    <source>
        <dbReference type="ARBA" id="ARBA00023002"/>
    </source>
</evidence>
<dbReference type="Pfam" id="PF07859">
    <property type="entry name" value="Abhydrolase_3"/>
    <property type="match status" value="1"/>
</dbReference>
<dbReference type="SUPFAM" id="SSF53474">
    <property type="entry name" value="alpha/beta-Hydrolases"/>
    <property type="match status" value="1"/>
</dbReference>
<dbReference type="Gene3D" id="3.40.50.720">
    <property type="entry name" value="NAD(P)-binding Rossmann-like Domain"/>
    <property type="match status" value="1"/>
</dbReference>
<feature type="region of interest" description="Disordered" evidence="4">
    <location>
        <begin position="1086"/>
        <end position="1114"/>
    </location>
</feature>
<dbReference type="GO" id="GO:0008677">
    <property type="term" value="F:2-dehydropantoate 2-reductase activity"/>
    <property type="evidence" value="ECO:0007669"/>
    <property type="project" value="InterPro"/>
</dbReference>
<sequence length="1416" mass="156505">MLHRFQGRRPSPPLSGQRTLSLFCLRFDTQRTVTKPRKWDSTESKRSFRITGAPGRNRRLKNHIHPAIKFKIEDQLISATIMSPQERFLVFGLGGIGAVHALALSRAGHPVSAVARSNIQSVRQNGLSIKSSVFGDSKVIFENGKSTCGLDLHGTSDARTVWTFVLVTTKALLSSSPSLPQLLEPFITEQVTTIVLIQNGVGIEDDVRARWPKNTIISCVTWVGATQISPGVVDHLQSVKDDIGLFTSDLDPILEKQRLHTLSSILTAGGLDVELFDNIQIRRWEKVTWNCAWNSLTALTDTNTLEWLTSSSDAEALSRDVMKEVITVARALGLDISLDLVETLMERVAGKALISSMQVDAANKRPMETEVIVGTPLRKAKELGISTPILRTLYALLIAKEKKYLVSRALLTPFGANMSDSSSTLNGPLHPEIIPHLDPEYATFYNDNLVHRPAVHRIPWDPACRIGPINLGGLEPCQVGSVRDLTIPGNPPVNVRVFTPPGERPASGWPVLAYYHGGGWVLGNIDTENSFSARTCLTAKCVVVSVDYRLAPEDVFPAAVDDSWVALEWIYEHGPAELGIDPSKIAVGGSSAGGNLSAVMTQRAVQRSPQLPIQFQVLIVPVTDNSVLEDGSSQLPTYHESWVKWKNTTPLTPEKMLWFRNYYLPDKSQWTHPDASPLFQKDPQVWAKLPNAWVGVAGLDILRSEGEAYAQKLKEAGKNVEVVVYEGGPHAIMAMDKAIKLGFQILYDPNVKFDIQCSKVRDPLRATTSRKSWEVAFDFDHILFPLLGDQNLPGQVSDPPPFSSALAMVSEQTAVNTITINAAEQDHLIDSVTVFQAGRAEIKRRVQLELKQGQNRIDVEHLPNCINEDSVRVQGSGTAVIFDVVYHSPYRQPTPDPSTDGEDSNKDSDEEYVQQYCSLQTLRKERNVVKQQSDFLDSYGRTLNSQNFSLDNIEQFLDMYATRQNALEQRTQEIDLQIGRAEKALRKSQTMAKKPRPQDDLDLLVERRTKITVTVLSKEHGKAELLLTYGMFYASWTPIYDVRASLGQSPGKSSIVEVHYRASITQTTGEDWPEVGLTLSTAAPHRGATMPTLPTWRIGLPASRPPGPPTRVYRSSVCRLERSRSRSPTRVIVEGSTRSSTIIHTGVYPADAVVEVPMDVRQADSVDAGVLSAKFSISGRSNIPSDTSTHKVLITSLSLQAEPEWVCIPRREESVFLRCKVVNSSQFTFLPGETSIFMDDSFVSKSRIQYVPPNDPLQVSLGIDSGIRVTYSPVRTYNHTTSQSGFNFPGRPKNPTQNIVKYSQTITIRNSRQVAVSGLRVLDHVPVSNHSSIKVNVISPKGLQSANGSKEAITDEKGLQPAWVDVRKGIYARWAPSDVGGEGTIQWMCTIGAGKEVELQLEWEVSAPAGTSWKTL</sequence>
<dbReference type="FunFam" id="1.10.1040.10:FF:000017">
    <property type="entry name" value="2-dehydropantoate 2-reductase"/>
    <property type="match status" value="1"/>
</dbReference>
<dbReference type="PANTHER" id="PTHR31005:SF8">
    <property type="entry name" value="DUF4139 DOMAIN-CONTAINING PROTEIN"/>
    <property type="match status" value="1"/>
</dbReference>
<evidence type="ECO:0000259" key="6">
    <source>
        <dbReference type="Pfam" id="PF07859"/>
    </source>
</evidence>
<dbReference type="InterPro" id="IPR013332">
    <property type="entry name" value="KPR_N"/>
</dbReference>
<evidence type="ECO:0000313" key="11">
    <source>
        <dbReference type="Proteomes" id="UP000383932"/>
    </source>
</evidence>
<feature type="domain" description="Alpha/beta hydrolase fold-3" evidence="6">
    <location>
        <begin position="513"/>
        <end position="733"/>
    </location>
</feature>
<dbReference type="Pfam" id="PF08546">
    <property type="entry name" value="ApbA_C"/>
    <property type="match status" value="1"/>
</dbReference>
<feature type="domain" description="DUF4140" evidence="9">
    <location>
        <begin position="832"/>
        <end position="936"/>
    </location>
</feature>
<evidence type="ECO:0000259" key="7">
    <source>
        <dbReference type="Pfam" id="PF08546"/>
    </source>
</evidence>
<dbReference type="Pfam" id="PF13598">
    <property type="entry name" value="DUF4139"/>
    <property type="match status" value="1"/>
</dbReference>
<dbReference type="Pfam" id="PF13600">
    <property type="entry name" value="DUF4140"/>
    <property type="match status" value="1"/>
</dbReference>